<evidence type="ECO:0000256" key="1">
    <source>
        <dbReference type="SAM" id="Phobius"/>
    </source>
</evidence>
<feature type="transmembrane region" description="Helical" evidence="1">
    <location>
        <begin position="27"/>
        <end position="50"/>
    </location>
</feature>
<evidence type="ECO:0000313" key="3">
    <source>
        <dbReference type="Proteomes" id="UP001142610"/>
    </source>
</evidence>
<dbReference type="EMBL" id="JANIBC010000002">
    <property type="protein sequence ID" value="MCQ8184831.1"/>
    <property type="molecule type" value="Genomic_DNA"/>
</dbReference>
<name>A0A9X2RID2_9PROT</name>
<protein>
    <recommendedName>
        <fullName evidence="4">Transmembrane protein (PGPGW)</fullName>
    </recommendedName>
</protein>
<accession>A0A9X2RID2</accession>
<keyword evidence="3" id="KW-1185">Reference proteome</keyword>
<dbReference type="RefSeq" id="WP_256618680.1">
    <property type="nucleotide sequence ID" value="NZ_JANIBC010000002.1"/>
</dbReference>
<sequence>MGALTASLLTLLHKVTGSVLVVFGIVLFPMPIPVGLLMIAFGLLFLAPYFRPVQIVVRKLRCRFSQVDGALRKVKRRCPPVLRVAIEKTAP</sequence>
<evidence type="ECO:0008006" key="4">
    <source>
        <dbReference type="Google" id="ProtNLM"/>
    </source>
</evidence>
<dbReference type="Proteomes" id="UP001142610">
    <property type="component" value="Unassembled WGS sequence"/>
</dbReference>
<dbReference type="Pfam" id="PF09656">
    <property type="entry name" value="PGPGW"/>
    <property type="match status" value="1"/>
</dbReference>
<proteinExistence type="predicted"/>
<organism evidence="2 3">
    <name type="scientific">Parvularcula maris</name>
    <dbReference type="NCBI Taxonomy" id="2965077"/>
    <lineage>
        <taxon>Bacteria</taxon>
        <taxon>Pseudomonadati</taxon>
        <taxon>Pseudomonadota</taxon>
        <taxon>Alphaproteobacteria</taxon>
        <taxon>Parvularculales</taxon>
        <taxon>Parvularculaceae</taxon>
        <taxon>Parvularcula</taxon>
    </lineage>
</organism>
<keyword evidence="1" id="KW-0812">Transmembrane</keyword>
<keyword evidence="1" id="KW-0472">Membrane</keyword>
<gene>
    <name evidence="2" type="ORF">NOG11_05455</name>
</gene>
<dbReference type="InterPro" id="IPR019099">
    <property type="entry name" value="Uncharacterised_PGPGW_TM"/>
</dbReference>
<dbReference type="AlphaFoldDB" id="A0A9X2RID2"/>
<evidence type="ECO:0000313" key="2">
    <source>
        <dbReference type="EMBL" id="MCQ8184831.1"/>
    </source>
</evidence>
<keyword evidence="1" id="KW-1133">Transmembrane helix</keyword>
<comment type="caution">
    <text evidence="2">The sequence shown here is derived from an EMBL/GenBank/DDBJ whole genome shotgun (WGS) entry which is preliminary data.</text>
</comment>
<reference evidence="2" key="1">
    <citation type="submission" date="2022-07" db="EMBL/GenBank/DDBJ databases">
        <title>Parvularcula maris sp. nov., an algicidal bacterium isolated from seawater.</title>
        <authorList>
            <person name="Li F."/>
        </authorList>
    </citation>
    <scope>NUCLEOTIDE SEQUENCE</scope>
    <source>
        <strain evidence="2">BGMRC 0090</strain>
    </source>
</reference>